<organism evidence="1 2">
    <name type="scientific">Candidatus Methylobacter titanis</name>
    <dbReference type="NCBI Taxonomy" id="3053457"/>
    <lineage>
        <taxon>Bacteria</taxon>
        <taxon>Pseudomonadati</taxon>
        <taxon>Pseudomonadota</taxon>
        <taxon>Gammaproteobacteria</taxon>
        <taxon>Methylococcales</taxon>
        <taxon>Methylococcaceae</taxon>
        <taxon>Methylobacter</taxon>
    </lineage>
</organism>
<sequence length="464" mass="51561">MKGDFSKMTFAPDKNFLRVLMQQGRVQLDADENEQVAILLHYMQTLAADLIGPYAGPEGNNLGFKINVTADKTNLSIGKGRYYVDGVLCENHHDDATYFKQPDYPLDAKTDALSPGVHLVYLDVWERHISYLEDDDIREKALNGLDTSTRSKVIWQVKTKELTNGQTWLDGVSALKEERVLSEVCLRAGVHPVEAKSDACCQHPDASYRGAENQLYRIEIHNPGNSDHTPTFKWSRDNGAVAFPVTAITADAVAKTMTVELENLGRDAKSTLSVNDWVELVDDDCVLRQTNNLLCQVYSIDNMTRTVVLTGISPVIYHPDKHPLIRRWDQKGADVNADGVAIKSPGWLPIEAGIEIEFKLGETPLRTGDYWLIPARTSTGQVEWPSQRDNDGNIVPAFMRPIGVEHRYAPLAIIMVSASGNVDLSTGVPDFRCSFKPLAYGCQYSYYGRLGQGIGTGLLCPEEE</sequence>
<reference evidence="1" key="1">
    <citation type="submission" date="2023-01" db="EMBL/GenBank/DDBJ databases">
        <title>Biogeochemical cycle of methane in antarctic sediments.</title>
        <authorList>
            <person name="Roldan D.M."/>
            <person name="Menes R.J."/>
        </authorList>
    </citation>
    <scope>NUCLEOTIDE SEQUENCE [LARGE SCALE GENOMIC DNA]</scope>
    <source>
        <strain evidence="1">K-2018 MAG008</strain>
    </source>
</reference>
<comment type="caution">
    <text evidence="1">The sequence shown here is derived from an EMBL/GenBank/DDBJ whole genome shotgun (WGS) entry which is preliminary data.</text>
</comment>
<dbReference type="Proteomes" id="UP001160519">
    <property type="component" value="Unassembled WGS sequence"/>
</dbReference>
<gene>
    <name evidence="1" type="ORF">PSU93_00195</name>
</gene>
<dbReference type="Pfam" id="PF20129">
    <property type="entry name" value="DUF6519"/>
    <property type="match status" value="2"/>
</dbReference>
<name>A0AA43TND1_9GAMM</name>
<evidence type="ECO:0000313" key="1">
    <source>
        <dbReference type="EMBL" id="MDI1229555.1"/>
    </source>
</evidence>
<proteinExistence type="predicted"/>
<evidence type="ECO:0000313" key="2">
    <source>
        <dbReference type="Proteomes" id="UP001160519"/>
    </source>
</evidence>
<dbReference type="InterPro" id="IPR045392">
    <property type="entry name" value="DUF6519"/>
</dbReference>
<dbReference type="EMBL" id="JAQSDF010000001">
    <property type="protein sequence ID" value="MDI1229555.1"/>
    <property type="molecule type" value="Genomic_DNA"/>
</dbReference>
<accession>A0AA43TND1</accession>
<dbReference type="AlphaFoldDB" id="A0AA43TND1"/>
<keyword evidence="2" id="KW-1185">Reference proteome</keyword>
<protein>
    <submittedName>
        <fullName evidence="1">DUF6519 domain-containing protein</fullName>
    </submittedName>
</protein>